<gene>
    <name evidence="1" type="ORF">SAMN05421739_103332</name>
</gene>
<evidence type="ECO:0000313" key="1">
    <source>
        <dbReference type="EMBL" id="SFG70048.1"/>
    </source>
</evidence>
<keyword evidence="2" id="KW-1185">Reference proteome</keyword>
<protein>
    <submittedName>
        <fullName evidence="1">Uncharacterized protein</fullName>
    </submittedName>
</protein>
<dbReference type="Proteomes" id="UP000198724">
    <property type="component" value="Unassembled WGS sequence"/>
</dbReference>
<accession>A0A1I2TYU1</accession>
<dbReference type="OrthoDB" id="879752at2"/>
<proteinExistence type="predicted"/>
<dbReference type="RefSeq" id="WP_092101007.1">
    <property type="nucleotide sequence ID" value="NZ_FOOT01000003.1"/>
</dbReference>
<reference evidence="2" key="1">
    <citation type="submission" date="2016-10" db="EMBL/GenBank/DDBJ databases">
        <authorList>
            <person name="Varghese N."/>
            <person name="Submissions S."/>
        </authorList>
    </citation>
    <scope>NUCLEOTIDE SEQUENCE [LARGE SCALE GENOMIC DNA]</scope>
    <source>
        <strain evidence="2">LP51</strain>
    </source>
</reference>
<dbReference type="EMBL" id="FOOT01000003">
    <property type="protein sequence ID" value="SFG70048.1"/>
    <property type="molecule type" value="Genomic_DNA"/>
</dbReference>
<sequence>MIKKQNLLSLILCLLLGYTAYGQTEYGQGRYYVQLQDGRIFHANKLQYKSPLFKSSHFLLDDSLKFNPSMVNVFQNEDGFYARVEAGNSFNSFAKRLTDGPRIDRYYTTRTYYDGGYGYSPFGYGYGYGYGMPRTSRKRIYFFSKDNGPLYHLNYDNLEAALADNASSMVLLQRHKRDKVVNTGVSILGAGLLAVGAVKTINNSQQDAYGNTNLKVSPLVYAGAGVLGVQLVVNLFQKDKLTQAIEVYNYQLQQ</sequence>
<dbReference type="AlphaFoldDB" id="A0A1I2TYU1"/>
<organism evidence="1 2">
    <name type="scientific">Pontibacter chinhatensis</name>
    <dbReference type="NCBI Taxonomy" id="1436961"/>
    <lineage>
        <taxon>Bacteria</taxon>
        <taxon>Pseudomonadati</taxon>
        <taxon>Bacteroidota</taxon>
        <taxon>Cytophagia</taxon>
        <taxon>Cytophagales</taxon>
        <taxon>Hymenobacteraceae</taxon>
        <taxon>Pontibacter</taxon>
    </lineage>
</organism>
<evidence type="ECO:0000313" key="2">
    <source>
        <dbReference type="Proteomes" id="UP000198724"/>
    </source>
</evidence>
<name>A0A1I2TYU1_9BACT</name>